<reference evidence="2" key="1">
    <citation type="submission" date="2020-10" db="EMBL/GenBank/DDBJ databases">
        <title>ChiBAC.</title>
        <authorList>
            <person name="Zenner C."/>
            <person name="Hitch T.C.A."/>
            <person name="Clavel T."/>
        </authorList>
    </citation>
    <scope>NUCLEOTIDE SEQUENCE</scope>
    <source>
        <strain evidence="2">DSM 107454</strain>
    </source>
</reference>
<evidence type="ECO:0000313" key="2">
    <source>
        <dbReference type="EMBL" id="MBE5039002.1"/>
    </source>
</evidence>
<dbReference type="Pfam" id="PF12673">
    <property type="entry name" value="SipL"/>
    <property type="match status" value="3"/>
</dbReference>
<dbReference type="Gene3D" id="3.10.350.10">
    <property type="entry name" value="LysM domain"/>
    <property type="match status" value="1"/>
</dbReference>
<dbReference type="PANTHER" id="PTHR33734:SF22">
    <property type="entry name" value="MEMBRANE-BOUND LYTIC MUREIN TRANSGLYCOSYLASE D"/>
    <property type="match status" value="1"/>
</dbReference>
<protein>
    <submittedName>
        <fullName evidence="2">DUF3794 domain-containing protein</fullName>
    </submittedName>
</protein>
<dbReference type="CDD" id="cd00118">
    <property type="entry name" value="LysM"/>
    <property type="match status" value="1"/>
</dbReference>
<dbReference type="SMART" id="SM00257">
    <property type="entry name" value="LysM"/>
    <property type="match status" value="1"/>
</dbReference>
<dbReference type="PANTHER" id="PTHR33734">
    <property type="entry name" value="LYSM DOMAIN-CONTAINING GPI-ANCHORED PROTEIN 2"/>
    <property type="match status" value="1"/>
</dbReference>
<evidence type="ECO:0000259" key="1">
    <source>
        <dbReference type="PROSITE" id="PS51782"/>
    </source>
</evidence>
<dbReference type="Proteomes" id="UP000806542">
    <property type="component" value="Unassembled WGS sequence"/>
</dbReference>
<dbReference type="PROSITE" id="PS51782">
    <property type="entry name" value="LYSM"/>
    <property type="match status" value="1"/>
</dbReference>
<name>A0A9D5M3Z9_9FIRM</name>
<dbReference type="EMBL" id="JADCKB010000001">
    <property type="protein sequence ID" value="MBE5039002.1"/>
    <property type="molecule type" value="Genomic_DNA"/>
</dbReference>
<proteinExistence type="predicted"/>
<sequence>MAIQLLKQDIKTSEVVGEKYSQTMVESDVIVPDIKPDIKKVLEVSGNICITEKLMQQDKVLLRGIVRITVLYIPEGEGSGRLKSLSAAQEFEHTVDCRGAMPDMQLLAEAEAVSFDHTLINSRKLNLRCVAGLGVKVVRPVVLSLTTGAENGDNIAMRREKLRVVSSTEGKECRIIIREQVALPAGKPPVNEMLKVTAVPSSTELCMMENKAVAKGQVRVCALYTGEDENESIQFAEHILPFTEILDIEGAAEGMEGEVEYSVQDMYYEVRDDADGEARELGIEIVLGAQVRGSEIVEAEAVTDAYSLSGGLDLMEKRYDLEQLLDNSTAEISHKDQARVPSMLPKIKQVYDVNAQARIDRITAENGQVTAYGTVHTSVLYLPEDEMVPISGFDHNSEFSQSFAVPGAGSDTACDARALMEHVSYTLSGDDSLELRFVIGLTVKSLKTGGTVLVEDMKECEEKEEKPCPCIVLYFVQKGDTLWNIAKRYHTTVEELRRLNHIEGDLIVPGQQLKICRKIPA</sequence>
<dbReference type="GO" id="GO:0008932">
    <property type="term" value="F:lytic endotransglycosylase activity"/>
    <property type="evidence" value="ECO:0007669"/>
    <property type="project" value="TreeGrafter"/>
</dbReference>
<keyword evidence="3" id="KW-1185">Reference proteome</keyword>
<comment type="caution">
    <text evidence="2">The sequence shown here is derived from an EMBL/GenBank/DDBJ whole genome shotgun (WGS) entry which is preliminary data.</text>
</comment>
<dbReference type="SUPFAM" id="SSF54106">
    <property type="entry name" value="LysM domain"/>
    <property type="match status" value="1"/>
</dbReference>
<accession>A0A9D5M3Z9</accession>
<dbReference type="InterPro" id="IPR018392">
    <property type="entry name" value="LysM"/>
</dbReference>
<dbReference type="RefSeq" id="WP_226391555.1">
    <property type="nucleotide sequence ID" value="NZ_JADCKB010000001.1"/>
</dbReference>
<dbReference type="Pfam" id="PF01476">
    <property type="entry name" value="LysM"/>
    <property type="match status" value="1"/>
</dbReference>
<dbReference type="AlphaFoldDB" id="A0A9D5M3Z9"/>
<dbReference type="InterPro" id="IPR036779">
    <property type="entry name" value="LysM_dom_sf"/>
</dbReference>
<feature type="domain" description="LysM" evidence="1">
    <location>
        <begin position="472"/>
        <end position="515"/>
    </location>
</feature>
<gene>
    <name evidence="2" type="ORF">INF28_00780</name>
</gene>
<organism evidence="2 3">
    <name type="scientific">Ructibacterium gallinarum</name>
    <dbReference type="NCBI Taxonomy" id="2779355"/>
    <lineage>
        <taxon>Bacteria</taxon>
        <taxon>Bacillati</taxon>
        <taxon>Bacillota</taxon>
        <taxon>Clostridia</taxon>
        <taxon>Eubacteriales</taxon>
        <taxon>Oscillospiraceae</taxon>
        <taxon>Ructibacterium</taxon>
    </lineage>
</organism>
<dbReference type="InterPro" id="IPR024300">
    <property type="entry name" value="SipL_SPOCS_dom"/>
</dbReference>
<evidence type="ECO:0000313" key="3">
    <source>
        <dbReference type="Proteomes" id="UP000806542"/>
    </source>
</evidence>